<feature type="region of interest" description="Disordered" evidence="1">
    <location>
        <begin position="82"/>
        <end position="113"/>
    </location>
</feature>
<name>A0ABQ8FAL5_9FUNG</name>
<dbReference type="PROSITE" id="PS50848">
    <property type="entry name" value="START"/>
    <property type="match status" value="1"/>
</dbReference>
<feature type="transmembrane region" description="Helical" evidence="2">
    <location>
        <begin position="39"/>
        <end position="59"/>
    </location>
</feature>
<dbReference type="PANTHER" id="PTHR19308">
    <property type="entry name" value="PHOSPHATIDYLCHOLINE TRANSFER PROTEIN"/>
    <property type="match status" value="1"/>
</dbReference>
<dbReference type="SUPFAM" id="SSF55961">
    <property type="entry name" value="Bet v1-like"/>
    <property type="match status" value="1"/>
</dbReference>
<keyword evidence="2" id="KW-0472">Membrane</keyword>
<feature type="compositionally biased region" description="Polar residues" evidence="1">
    <location>
        <begin position="104"/>
        <end position="113"/>
    </location>
</feature>
<dbReference type="CDD" id="cd00177">
    <property type="entry name" value="START"/>
    <property type="match status" value="1"/>
</dbReference>
<evidence type="ECO:0000256" key="1">
    <source>
        <dbReference type="SAM" id="MobiDB-lite"/>
    </source>
</evidence>
<proteinExistence type="predicted"/>
<dbReference type="Pfam" id="PF01852">
    <property type="entry name" value="START"/>
    <property type="match status" value="1"/>
</dbReference>
<evidence type="ECO:0000259" key="3">
    <source>
        <dbReference type="PROSITE" id="PS50848"/>
    </source>
</evidence>
<comment type="caution">
    <text evidence="4">The sequence shown here is derived from an EMBL/GenBank/DDBJ whole genome shotgun (WGS) entry which is preliminary data.</text>
</comment>
<protein>
    <recommendedName>
        <fullName evidence="3">START domain-containing protein</fullName>
    </recommendedName>
</protein>
<sequence>MRSSSSWGDIVVNVTALIAITVAGPSLLSLWLLATPLDWTYQVLLALVALAAVHPVLGLPNATALVSRANLWSLPLLPSAAARRSDSSPKSRYNSGHGHEGDHSQQIGYSKGQRQSLSSTHLTQYSTTHSKLPAGFVASQMASTDSSSAVSAQTLRHGANKATDSSHTAQEPAQGAALRQQDGLLPSASDQKPTPSEHDPYIGELEGLSAKFVQLCNLDTQPVGTGSAYLWQPVVNQTNGNFSVQVHQRTDQSMFFRVVVDLESTPEEAFDLLADISIRPTWDDMCDSSDVLYRFSGVTNIQYMRTKGIWPTAPRCALLVAFVKRLEDGRYLNATHSIDSHPSYEPESGDVRMTAHLAGVLIGPHPTIPNMTRCFQLINGDLGGWLPQSVVSMVTTQAFPISMRKVNSILSSVASPRTVSELIRQAELSSTHSNTKGGRAAVPHKAALGVSAALESGAGDSKHTVTSASVPFSSAVAEKKKPKAVATSSRRSLMGIIKFIFRILEKGQPLMVLALFIAYFTQKRG</sequence>
<dbReference type="PANTHER" id="PTHR19308:SF14">
    <property type="entry name" value="START DOMAIN-CONTAINING PROTEIN"/>
    <property type="match status" value="1"/>
</dbReference>
<feature type="compositionally biased region" description="Polar residues" evidence="1">
    <location>
        <begin position="162"/>
        <end position="171"/>
    </location>
</feature>
<keyword evidence="2" id="KW-0812">Transmembrane</keyword>
<gene>
    <name evidence="4" type="ORF">BASA50_006675</name>
</gene>
<dbReference type="InterPro" id="IPR051213">
    <property type="entry name" value="START_lipid_transfer"/>
</dbReference>
<feature type="transmembrane region" description="Helical" evidence="2">
    <location>
        <begin position="12"/>
        <end position="33"/>
    </location>
</feature>
<feature type="region of interest" description="Disordered" evidence="1">
    <location>
        <begin position="148"/>
        <end position="178"/>
    </location>
</feature>
<feature type="domain" description="START" evidence="3">
    <location>
        <begin position="231"/>
        <end position="392"/>
    </location>
</feature>
<reference evidence="4 5" key="1">
    <citation type="submission" date="2021-02" db="EMBL/GenBank/DDBJ databases">
        <title>Variation within the Batrachochytrium salamandrivorans European outbreak.</title>
        <authorList>
            <person name="Kelly M."/>
            <person name="Pasmans F."/>
            <person name="Shea T.P."/>
            <person name="Munoz J.F."/>
            <person name="Carranza S."/>
            <person name="Cuomo C.A."/>
            <person name="Martel A."/>
        </authorList>
    </citation>
    <scope>NUCLEOTIDE SEQUENCE [LARGE SCALE GENOMIC DNA]</scope>
    <source>
        <strain evidence="4 5">AMFP18/2</strain>
    </source>
</reference>
<dbReference type="EMBL" id="JAFCIX010000335">
    <property type="protein sequence ID" value="KAH6594428.1"/>
    <property type="molecule type" value="Genomic_DNA"/>
</dbReference>
<dbReference type="Gene3D" id="3.30.530.20">
    <property type="match status" value="1"/>
</dbReference>
<evidence type="ECO:0000256" key="2">
    <source>
        <dbReference type="SAM" id="Phobius"/>
    </source>
</evidence>
<evidence type="ECO:0000313" key="5">
    <source>
        <dbReference type="Proteomes" id="UP001648503"/>
    </source>
</evidence>
<evidence type="ECO:0000313" key="4">
    <source>
        <dbReference type="EMBL" id="KAH6594428.1"/>
    </source>
</evidence>
<keyword evidence="2" id="KW-1133">Transmembrane helix</keyword>
<accession>A0ABQ8FAL5</accession>
<organism evidence="4 5">
    <name type="scientific">Batrachochytrium salamandrivorans</name>
    <dbReference type="NCBI Taxonomy" id="1357716"/>
    <lineage>
        <taxon>Eukaryota</taxon>
        <taxon>Fungi</taxon>
        <taxon>Fungi incertae sedis</taxon>
        <taxon>Chytridiomycota</taxon>
        <taxon>Chytridiomycota incertae sedis</taxon>
        <taxon>Chytridiomycetes</taxon>
        <taxon>Rhizophydiales</taxon>
        <taxon>Rhizophydiales incertae sedis</taxon>
        <taxon>Batrachochytrium</taxon>
    </lineage>
</organism>
<dbReference type="InterPro" id="IPR002913">
    <property type="entry name" value="START_lipid-bd_dom"/>
</dbReference>
<keyword evidence="5" id="KW-1185">Reference proteome</keyword>
<dbReference type="InterPro" id="IPR023393">
    <property type="entry name" value="START-like_dom_sf"/>
</dbReference>
<dbReference type="Proteomes" id="UP001648503">
    <property type="component" value="Unassembled WGS sequence"/>
</dbReference>